<gene>
    <name evidence="2" type="ORF">FE810_03180</name>
</gene>
<dbReference type="AlphaFoldDB" id="A0A5R9IP60"/>
<dbReference type="Proteomes" id="UP000307790">
    <property type="component" value="Unassembled WGS sequence"/>
</dbReference>
<evidence type="ECO:0000259" key="1">
    <source>
        <dbReference type="PROSITE" id="PS51186"/>
    </source>
</evidence>
<name>A0A5R9IP60_9GAMM</name>
<dbReference type="Gene3D" id="3.40.630.30">
    <property type="match status" value="1"/>
</dbReference>
<dbReference type="GO" id="GO:0016747">
    <property type="term" value="F:acyltransferase activity, transferring groups other than amino-acyl groups"/>
    <property type="evidence" value="ECO:0007669"/>
    <property type="project" value="InterPro"/>
</dbReference>
<protein>
    <submittedName>
        <fullName evidence="2">GNAT family N-acetyltransferase</fullName>
    </submittedName>
</protein>
<feature type="domain" description="N-acetyltransferase" evidence="1">
    <location>
        <begin position="6"/>
        <end position="171"/>
    </location>
</feature>
<reference evidence="2 3" key="1">
    <citation type="submission" date="2019-05" db="EMBL/GenBank/DDBJ databases">
        <title>Genome sequences of Thalassotalea litorea 1K03283.</title>
        <authorList>
            <person name="Zhang D."/>
        </authorList>
    </citation>
    <scope>NUCLEOTIDE SEQUENCE [LARGE SCALE GENOMIC DNA]</scope>
    <source>
        <strain evidence="2 3">MCCC 1K03283</strain>
    </source>
</reference>
<dbReference type="EMBL" id="VCBC01000003">
    <property type="protein sequence ID" value="TLU67300.1"/>
    <property type="molecule type" value="Genomic_DNA"/>
</dbReference>
<proteinExistence type="predicted"/>
<dbReference type="RefSeq" id="WP_138318582.1">
    <property type="nucleotide sequence ID" value="NZ_VCBC01000003.1"/>
</dbReference>
<dbReference type="InterPro" id="IPR000182">
    <property type="entry name" value="GNAT_dom"/>
</dbReference>
<dbReference type="InterPro" id="IPR016181">
    <property type="entry name" value="Acyl_CoA_acyltransferase"/>
</dbReference>
<evidence type="ECO:0000313" key="2">
    <source>
        <dbReference type="EMBL" id="TLU67300.1"/>
    </source>
</evidence>
<organism evidence="2 3">
    <name type="scientific">Thalassotalea litorea</name>
    <dbReference type="NCBI Taxonomy" id="2020715"/>
    <lineage>
        <taxon>Bacteria</taxon>
        <taxon>Pseudomonadati</taxon>
        <taxon>Pseudomonadota</taxon>
        <taxon>Gammaproteobacteria</taxon>
        <taxon>Alteromonadales</taxon>
        <taxon>Colwelliaceae</taxon>
        <taxon>Thalassotalea</taxon>
    </lineage>
</organism>
<comment type="caution">
    <text evidence="2">The sequence shown here is derived from an EMBL/GenBank/DDBJ whole genome shotgun (WGS) entry which is preliminary data.</text>
</comment>
<dbReference type="Pfam" id="PF00583">
    <property type="entry name" value="Acetyltransf_1"/>
    <property type="match status" value="1"/>
</dbReference>
<dbReference type="SUPFAM" id="SSF55729">
    <property type="entry name" value="Acyl-CoA N-acyltransferases (Nat)"/>
    <property type="match status" value="1"/>
</dbReference>
<dbReference type="PROSITE" id="PS51186">
    <property type="entry name" value="GNAT"/>
    <property type="match status" value="1"/>
</dbReference>
<dbReference type="OrthoDB" id="6321659at2"/>
<keyword evidence="3" id="KW-1185">Reference proteome</keyword>
<accession>A0A5R9IP60</accession>
<dbReference type="CDD" id="cd04301">
    <property type="entry name" value="NAT_SF"/>
    <property type="match status" value="1"/>
</dbReference>
<sequence length="188" mass="21092">MQDRKIRYQELDESHFSAVVALGTIVHGDGYLDEKNIVEWVNKGCKDGVNSNFIALDGDKLVGFRLCYSPQQWQTDKWCSPQLWKSEQSQTAYFKCNTVDANYRGYGIGSNLLKLAVDALKKQGATAGVSHLWRQSPGNSAVKYFTKCGGELVKDHPGKWHQDSLEGYDCPICSFNCSCVAAEMIIYF</sequence>
<keyword evidence="2" id="KW-0808">Transferase</keyword>
<evidence type="ECO:0000313" key="3">
    <source>
        <dbReference type="Proteomes" id="UP000307790"/>
    </source>
</evidence>